<sequence>MVLQYIIIILISLIISGYYYYRTQPALEKGKRFLLFFLRSISLTIILLLLISPIIHYVQQVNEKQQIILLSDISASMDLPGGNGKTKKNWIQSYSSTIKDKFSSAGYEIISYDFASGLTNNRNNTLLVPALEELNKKHDFSRIKGIVLLSDGWLHDAFPIPVKQLGCPFYALGDTATSLQADIKVVKVIYNPQAYRNEPTIIRAEIHSENYSGSAKVSLFLGNTEVRNQTVSLKAGETISLDFDYRFSQTGFYPFRVEVSVPGIKERSLNNNSYPGAIEVLTNKQRVVILSESPSWDNKFIVDAVTENPRWEVKYYRVQGDKVFAGEKLVDTIPSDHLSAIIILNNGALQLSGYPLNYVLSSYQKGIGILFQGLPLPELASILPLQKSNISSVYQGFLELTPQAARYPMLEFVNSELQNIPPLDYYYVTSTKGAEVLATIDNPQNSPAIAVNTQGRAKVIAMAFLNLWKWQMQSESGGYKKLLSNTLTWLANTSSTGYYAIYNNSYFLGEEINIRLRAEDNIRGLLLDLNPELKILDASGKEVYRDFMIQAEGEYTTHFSLDKPGIYSFTISDQMSKQSVSGKFNVAESSLESMDFDLNIPLLSWITSETKGKLLYPATLQSFQPLPAQNRVVNKSKDIPLYRKWYVLTLFIVAFCLELFFRRRWGLL</sequence>
<organism evidence="1 2">
    <name type="scientific">Candidatus Syntrophosphaera thermopropionivorans</name>
    <dbReference type="NCBI Taxonomy" id="2593015"/>
    <lineage>
        <taxon>Bacteria</taxon>
        <taxon>Pseudomonadati</taxon>
        <taxon>Candidatus Cloacimonadota</taxon>
        <taxon>Candidatus Cloacimonadia</taxon>
        <taxon>Candidatus Cloacimonadales</taxon>
        <taxon>Candidatus Cloacimonadaceae</taxon>
        <taxon>Candidatus Syntrophosphaera</taxon>
    </lineage>
</organism>
<keyword evidence="2" id="KW-1185">Reference proteome</keyword>
<proteinExistence type="predicted"/>
<comment type="caution">
    <text evidence="1">The sequence shown here is derived from an EMBL/GenBank/DDBJ whole genome shotgun (WGS) entry which is preliminary data.</text>
</comment>
<gene>
    <name evidence="1" type="ORF">E0946_00940</name>
</gene>
<dbReference type="Proteomes" id="UP000294588">
    <property type="component" value="Unassembled WGS sequence"/>
</dbReference>
<accession>A0AC61QL24</accession>
<dbReference type="EMBL" id="SMOG01000001">
    <property type="protein sequence ID" value="TDF74681.1"/>
    <property type="molecule type" value="Genomic_DNA"/>
</dbReference>
<protein>
    <submittedName>
        <fullName evidence="1">Uncharacterized protein</fullName>
    </submittedName>
</protein>
<evidence type="ECO:0000313" key="1">
    <source>
        <dbReference type="EMBL" id="TDF74681.1"/>
    </source>
</evidence>
<reference evidence="1" key="1">
    <citation type="submission" date="2019-03" db="EMBL/GenBank/DDBJ databases">
        <title>Candidatus Syntrophosphaera thermopropionivorans: a novel player in syntrophic propionate oxidation during anaerobic digestion.</title>
        <authorList>
            <person name="Dyksma S."/>
        </authorList>
    </citation>
    <scope>NUCLEOTIDE SEQUENCE</scope>
    <source>
        <strain evidence="1">W5</strain>
    </source>
</reference>
<evidence type="ECO:0000313" key="2">
    <source>
        <dbReference type="Proteomes" id="UP000294588"/>
    </source>
</evidence>
<name>A0AC61QL24_9BACT</name>